<feature type="region of interest" description="Disordered" evidence="2">
    <location>
        <begin position="179"/>
        <end position="237"/>
    </location>
</feature>
<dbReference type="GO" id="GO:0042144">
    <property type="term" value="P:vacuole fusion, non-autophagic"/>
    <property type="evidence" value="ECO:0007669"/>
    <property type="project" value="TreeGrafter"/>
</dbReference>
<feature type="domain" description="Vps16 C-terminal" evidence="3">
    <location>
        <begin position="596"/>
        <end position="687"/>
    </location>
</feature>
<dbReference type="PIRSF" id="PIRSF007949">
    <property type="entry name" value="VPS16"/>
    <property type="match status" value="1"/>
</dbReference>
<proteinExistence type="inferred from homology"/>
<accession>A0A0L0V4Y0</accession>
<evidence type="ECO:0000256" key="1">
    <source>
        <dbReference type="ARBA" id="ARBA00009250"/>
    </source>
</evidence>
<dbReference type="GO" id="GO:0006886">
    <property type="term" value="P:intracellular protein transport"/>
    <property type="evidence" value="ECO:0007669"/>
    <property type="project" value="InterPro"/>
</dbReference>
<dbReference type="InterPro" id="IPR006925">
    <property type="entry name" value="Vps16_C"/>
</dbReference>
<reference evidence="6" key="1">
    <citation type="submission" date="2014-03" db="EMBL/GenBank/DDBJ databases">
        <title>The Genome Sequence of Puccinia striiformis f. sp. tritici PST-78.</title>
        <authorList>
            <consortium name="The Broad Institute Genome Sequencing Platform"/>
            <person name="Cuomo C."/>
            <person name="Hulbert S."/>
            <person name="Chen X."/>
            <person name="Walker B."/>
            <person name="Young S.K."/>
            <person name="Zeng Q."/>
            <person name="Gargeya S."/>
            <person name="Fitzgerald M."/>
            <person name="Haas B."/>
            <person name="Abouelleil A."/>
            <person name="Alvarado L."/>
            <person name="Arachchi H.M."/>
            <person name="Berlin A.M."/>
            <person name="Chapman S.B."/>
            <person name="Goldberg J."/>
            <person name="Griggs A."/>
            <person name="Gujja S."/>
            <person name="Hansen M."/>
            <person name="Howarth C."/>
            <person name="Imamovic A."/>
            <person name="Larimer J."/>
            <person name="McCowan C."/>
            <person name="Montmayeur A."/>
            <person name="Murphy C."/>
            <person name="Neiman D."/>
            <person name="Pearson M."/>
            <person name="Priest M."/>
            <person name="Roberts A."/>
            <person name="Saif S."/>
            <person name="Shea T."/>
            <person name="Sisk P."/>
            <person name="Sykes S."/>
            <person name="Wortman J."/>
            <person name="Nusbaum C."/>
            <person name="Birren B."/>
        </authorList>
    </citation>
    <scope>NUCLEOTIDE SEQUENCE [LARGE SCALE GENOMIC DNA]</scope>
    <source>
        <strain evidence="6">race PST-78</strain>
    </source>
</reference>
<sequence length="978" mass="108995">MALNLPPHSSNWDKVGDAFYRKEEIYRMSWPIIDLSFYRVVGAPFAGPVALTFDTTKPIPVLDPSSSMPSSTRPRIHVYSCSGQLLHTVVWDHPSSLVCFGFTNAESLVTVSSNGFYRLYPISCNTSAPADQLPYTQHTLGSVTEEIGVLDAIIWSDGMVVMRSDFTFVQIKGWPESPLSEFSDPSENLLKESNEGTPNFHQTDPFSAQRGSEAQSPQMFTPDRSNGKRESIDSGGLTEKPTAWAVIPPHSSSTGIVQILASRSDSIVVIDPMDSTDQRLAAKGPFLRIVPSPNGKFLALLTGPGSPKPYTVWVVSSDFSRELSEFSLVEQSGQDFLNDGPPTQMVWCGGDTIVIAWEKSLLMIGPFGASLRHTFNDSIHLVTEIDGIRILSLSTCESLSKVASCTSMVFTPGSTSPAAILFDAMDHFDKHSARVADEHIRTIRKKLTEAVDVCVQAAGREFEPRWQQRLIKAAAFGKVFLDVHNPEPFVKMAKTLRVLNAVRDYKIGIPLTYEQYISHHPDQLISRLAARSQYLLALRLTEFLNLSPAGVLRHWARNVIVDMDSASSTDPSKSGTSPAAVCRRIVSKLKDRHGVSPADIAEIAWSLGKTKLCTELLAHELKPTKQIPLLMRMDKGKEALQQSIKSLDPDLIQTVLWETRARKPLAEFLSVVEGKDEAISTLRIWAKASVERSFINEKESASSKAINVGSDWELYRDFCYQDDRRTESGCLCLEESYLIYCPTSIYTPSAVTDWEAFFSVKLAKIKSALKFYLEDSERVFEQGMLNESIRLLGFQKTLILDIMKSYGSSGASSTNQAHDPLKKNFMEAMISNKGLTMPSLTETIRQCVKLGLRKQADKLRTDFKVPEKRFWYVKMKALVELKDWDGLENWSGKKSPIGFEPFVNHLLAMGCHREALRYVPKCEARNRVELYVKCGEWVTAGEECADRGETAKLIELRQRCPSPHVAAALSKMIEDLAA</sequence>
<feature type="compositionally biased region" description="Polar residues" evidence="2">
    <location>
        <begin position="195"/>
        <end position="219"/>
    </location>
</feature>
<dbReference type="Pfam" id="PF04841">
    <property type="entry name" value="Vps16_N"/>
    <property type="match status" value="2"/>
</dbReference>
<dbReference type="InterPro" id="IPR006926">
    <property type="entry name" value="Vps16_N"/>
</dbReference>
<feature type="domain" description="Vps16 C-terminal" evidence="3">
    <location>
        <begin position="839"/>
        <end position="971"/>
    </location>
</feature>
<dbReference type="Proteomes" id="UP000054564">
    <property type="component" value="Unassembled WGS sequence"/>
</dbReference>
<comment type="caution">
    <text evidence="5">The sequence shown here is derived from an EMBL/GenBank/DDBJ whole genome shotgun (WGS) entry which is preliminary data.</text>
</comment>
<gene>
    <name evidence="5" type="ORF">PSTG_12362</name>
</gene>
<comment type="similarity">
    <text evidence="1">Belongs to the VPS16 family.</text>
</comment>
<dbReference type="AlphaFoldDB" id="A0A0L0V4Y0"/>
<organism evidence="5 6">
    <name type="scientific">Puccinia striiformis f. sp. tritici PST-78</name>
    <dbReference type="NCBI Taxonomy" id="1165861"/>
    <lineage>
        <taxon>Eukaryota</taxon>
        <taxon>Fungi</taxon>
        <taxon>Dikarya</taxon>
        <taxon>Basidiomycota</taxon>
        <taxon>Pucciniomycotina</taxon>
        <taxon>Pucciniomycetes</taxon>
        <taxon>Pucciniales</taxon>
        <taxon>Pucciniaceae</taxon>
        <taxon>Puccinia</taxon>
    </lineage>
</organism>
<dbReference type="Gene3D" id="1.10.150.780">
    <property type="entry name" value="Vps16, C-terminal region"/>
    <property type="match status" value="1"/>
</dbReference>
<evidence type="ECO:0000259" key="4">
    <source>
        <dbReference type="Pfam" id="PF04841"/>
    </source>
</evidence>
<dbReference type="GO" id="GO:0016197">
    <property type="term" value="P:endosomal transport"/>
    <property type="evidence" value="ECO:0007669"/>
    <property type="project" value="TreeGrafter"/>
</dbReference>
<name>A0A0L0V4Y0_9BASI</name>
<dbReference type="PANTHER" id="PTHR12811:SF0">
    <property type="entry name" value="VACUOLAR PROTEIN SORTING-ASSOCIATED PROTEIN 16 HOMOLOG"/>
    <property type="match status" value="1"/>
</dbReference>
<evidence type="ECO:0000256" key="2">
    <source>
        <dbReference type="SAM" id="MobiDB-lite"/>
    </source>
</evidence>
<dbReference type="InterPro" id="IPR038132">
    <property type="entry name" value="Vps16_C_sf"/>
</dbReference>
<dbReference type="EMBL" id="AJIL01000119">
    <property type="protein sequence ID" value="KNE94337.1"/>
    <property type="molecule type" value="Genomic_DNA"/>
</dbReference>
<evidence type="ECO:0000313" key="6">
    <source>
        <dbReference type="Proteomes" id="UP000054564"/>
    </source>
</evidence>
<dbReference type="GO" id="GO:0003779">
    <property type="term" value="F:actin binding"/>
    <property type="evidence" value="ECO:0007669"/>
    <property type="project" value="TreeGrafter"/>
</dbReference>
<evidence type="ECO:0000313" key="5">
    <source>
        <dbReference type="EMBL" id="KNE94337.1"/>
    </source>
</evidence>
<dbReference type="SUPFAM" id="SSF69322">
    <property type="entry name" value="Tricorn protease domain 2"/>
    <property type="match status" value="1"/>
</dbReference>
<evidence type="ECO:0008006" key="7">
    <source>
        <dbReference type="Google" id="ProtNLM"/>
    </source>
</evidence>
<dbReference type="OrthoDB" id="1792at2759"/>
<dbReference type="STRING" id="1165861.A0A0L0V4Y0"/>
<protein>
    <recommendedName>
        <fullName evidence="7">Vacuolar protein sorting-associated protein 16 homolog</fullName>
    </recommendedName>
</protein>
<feature type="domain" description="Vps16 N-terminal" evidence="4">
    <location>
        <begin position="9"/>
        <end position="176"/>
    </location>
</feature>
<dbReference type="GO" id="GO:0005768">
    <property type="term" value="C:endosome"/>
    <property type="evidence" value="ECO:0007669"/>
    <property type="project" value="UniProtKB-ARBA"/>
</dbReference>
<evidence type="ECO:0000259" key="3">
    <source>
        <dbReference type="Pfam" id="PF04840"/>
    </source>
</evidence>
<dbReference type="Pfam" id="PF04840">
    <property type="entry name" value="Vps16_C"/>
    <property type="match status" value="2"/>
</dbReference>
<dbReference type="PANTHER" id="PTHR12811">
    <property type="entry name" value="VACUOLAR PROTEIN SORTING VPS16"/>
    <property type="match status" value="1"/>
</dbReference>
<dbReference type="InterPro" id="IPR016534">
    <property type="entry name" value="VPS16"/>
</dbReference>
<keyword evidence="6" id="KW-1185">Reference proteome</keyword>
<feature type="domain" description="Vps16 N-terminal" evidence="4">
    <location>
        <begin position="238"/>
        <end position="490"/>
    </location>
</feature>
<dbReference type="GO" id="GO:0030897">
    <property type="term" value="C:HOPS complex"/>
    <property type="evidence" value="ECO:0007669"/>
    <property type="project" value="TreeGrafter"/>
</dbReference>